<dbReference type="KEGG" id="mind:mvi_45080"/>
<dbReference type="AlphaFoldDB" id="A0A8H8WXJ9"/>
<reference evidence="1" key="1">
    <citation type="submission" date="2020-11" db="EMBL/GenBank/DDBJ databases">
        <title>Complete genome sequence of a novel pathogenic Methylobacterium strain isolated from rice in Vietnam.</title>
        <authorList>
            <person name="Lai K."/>
            <person name="Okazaki S."/>
            <person name="Higashi K."/>
            <person name="Mori H."/>
            <person name="Toyoda A."/>
            <person name="Kurokawa K."/>
        </authorList>
    </citation>
    <scope>NUCLEOTIDE SEQUENCE</scope>
    <source>
        <strain evidence="1">VL1</strain>
    </source>
</reference>
<evidence type="ECO:0000313" key="2">
    <source>
        <dbReference type="Proteomes" id="UP000663508"/>
    </source>
</evidence>
<dbReference type="EMBL" id="AP024145">
    <property type="protein sequence ID" value="BCM86047.1"/>
    <property type="molecule type" value="Genomic_DNA"/>
</dbReference>
<protein>
    <submittedName>
        <fullName evidence="1">IS3 family transposase</fullName>
    </submittedName>
</protein>
<evidence type="ECO:0000313" key="1">
    <source>
        <dbReference type="EMBL" id="BCM86047.1"/>
    </source>
</evidence>
<accession>A0A8H8WXJ9</accession>
<sequence length="57" mass="6649">MTHRRGPWRFFEVVEYATSECVDWYNHRRLLAPIGNVPPVEAEARYHAHIGDQVLSA</sequence>
<proteinExistence type="predicted"/>
<organism evidence="1 2">
    <name type="scientific">Methylobacterium indicum</name>
    <dbReference type="NCBI Taxonomy" id="1775910"/>
    <lineage>
        <taxon>Bacteria</taxon>
        <taxon>Pseudomonadati</taxon>
        <taxon>Pseudomonadota</taxon>
        <taxon>Alphaproteobacteria</taxon>
        <taxon>Hyphomicrobiales</taxon>
        <taxon>Methylobacteriaceae</taxon>
        <taxon>Methylobacterium</taxon>
    </lineage>
</organism>
<dbReference type="Proteomes" id="UP000663508">
    <property type="component" value="Chromosome"/>
</dbReference>
<gene>
    <name evidence="1" type="ORF">mvi_45080</name>
</gene>
<name>A0A8H8WXJ9_9HYPH</name>